<dbReference type="InterPro" id="IPR004441">
    <property type="entry name" value="rRNA_MeTrfase_TrmH"/>
</dbReference>
<feature type="domain" description="RNA 2-O ribose methyltransferase substrate binding" evidence="3">
    <location>
        <begin position="6"/>
        <end position="80"/>
    </location>
</feature>
<dbReference type="KEGG" id="aps:CFPG_607"/>
<gene>
    <name evidence="4" type="ordered locus">CFPG_607</name>
</gene>
<dbReference type="InterPro" id="IPR013123">
    <property type="entry name" value="SpoU_subst-bd"/>
</dbReference>
<dbReference type="AlphaFoldDB" id="B6YRP8"/>
<dbReference type="NCBIfam" id="TIGR00186">
    <property type="entry name" value="rRNA_methyl_3"/>
    <property type="match status" value="1"/>
</dbReference>
<protein>
    <submittedName>
        <fullName evidence="4">23S rRNA (Guanosine-2'-O-)-methyltransferase</fullName>
    </submittedName>
</protein>
<keyword evidence="2" id="KW-0808">Transferase</keyword>
<dbReference type="eggNOG" id="COG0566">
    <property type="taxonomic scope" value="Bacteria"/>
</dbReference>
<dbReference type="PANTHER" id="PTHR46429:SF1">
    <property type="entry name" value="23S RRNA (GUANOSINE-2'-O-)-METHYLTRANSFERASE RLMB"/>
    <property type="match status" value="1"/>
</dbReference>
<dbReference type="SUPFAM" id="SSF75217">
    <property type="entry name" value="alpha/beta knot"/>
    <property type="match status" value="1"/>
</dbReference>
<dbReference type="Proteomes" id="UP000000723">
    <property type="component" value="Chromosome"/>
</dbReference>
<evidence type="ECO:0000256" key="2">
    <source>
        <dbReference type="ARBA" id="ARBA00022679"/>
    </source>
</evidence>
<dbReference type="GO" id="GO:0032259">
    <property type="term" value="P:methylation"/>
    <property type="evidence" value="ECO:0007669"/>
    <property type="project" value="UniProtKB-KW"/>
</dbReference>
<dbReference type="Pfam" id="PF00588">
    <property type="entry name" value="SpoU_methylase"/>
    <property type="match status" value="1"/>
</dbReference>
<sequence>MKEFEMIFGKRAIIEAIQIGKKIDKILICKGLQSKLSHELFNIIKETDILIRRVPREKLDRLTRRNHQGLVAFISTITYQKLESIVPFLYEEGKVPLILLLDGITDVHNFGAIARSCECAGVNAIVIPLVNSVSVNADAIKISAGALMSLSVCRESNIMNAVKFLKLCGYKVYAATEKATTLYTKTDYTYPTAIVIGSEDKGISPAVLYLCDKLVKIPTLGNITSLNVSAATAVLLYEVLRQRTTCS</sequence>
<dbReference type="SMART" id="SM00967">
    <property type="entry name" value="SpoU_sub_bind"/>
    <property type="match status" value="1"/>
</dbReference>
<dbReference type="CDD" id="cd18103">
    <property type="entry name" value="SpoU-like_RlmB"/>
    <property type="match status" value="1"/>
</dbReference>
<accession>B6YRP8</accession>
<dbReference type="HOGENOM" id="CLU_021322_0_1_10"/>
<dbReference type="Pfam" id="PF08032">
    <property type="entry name" value="SpoU_sub_bind"/>
    <property type="match status" value="1"/>
</dbReference>
<keyword evidence="1" id="KW-0489">Methyltransferase</keyword>
<dbReference type="InterPro" id="IPR029064">
    <property type="entry name" value="Ribosomal_eL30-like_sf"/>
</dbReference>
<dbReference type="GO" id="GO:0005829">
    <property type="term" value="C:cytosol"/>
    <property type="evidence" value="ECO:0007669"/>
    <property type="project" value="TreeGrafter"/>
</dbReference>
<dbReference type="GO" id="GO:0008173">
    <property type="term" value="F:RNA methyltransferase activity"/>
    <property type="evidence" value="ECO:0007669"/>
    <property type="project" value="InterPro"/>
</dbReference>
<dbReference type="Gene3D" id="3.40.1280.10">
    <property type="match status" value="1"/>
</dbReference>
<evidence type="ECO:0000259" key="3">
    <source>
        <dbReference type="SMART" id="SM00967"/>
    </source>
</evidence>
<dbReference type="EMBL" id="AP010656">
    <property type="protein sequence ID" value="BAG83870.1"/>
    <property type="molecule type" value="Genomic_DNA"/>
</dbReference>
<reference evidence="5" key="1">
    <citation type="journal article" date="2008" name="Science">
        <title>Genome of an endosymbiont coupling N2 fixation to cellulolysis within RT protist cells in termite gut.</title>
        <authorList>
            <person name="Hongoh Y."/>
            <person name="Sharma V.K."/>
            <person name="Prakash T."/>
            <person name="Noda S."/>
            <person name="Toh H."/>
            <person name="Taylor T.D."/>
            <person name="Kudo T."/>
            <person name="Sakaki Y."/>
            <person name="Toyoda A."/>
            <person name="Hattori M."/>
            <person name="Ohkuma M."/>
        </authorList>
    </citation>
    <scope>NUCLEOTIDE SEQUENCE [LARGE SCALE GENOMIC DNA]</scope>
</reference>
<evidence type="ECO:0000313" key="5">
    <source>
        <dbReference type="Proteomes" id="UP000000723"/>
    </source>
</evidence>
<evidence type="ECO:0000256" key="1">
    <source>
        <dbReference type="ARBA" id="ARBA00022603"/>
    </source>
</evidence>
<dbReference type="InterPro" id="IPR029028">
    <property type="entry name" value="Alpha/beta_knot_MTases"/>
</dbReference>
<name>B6YRP8_AZOPC</name>
<dbReference type="RefSeq" id="WP_012573630.1">
    <property type="nucleotide sequence ID" value="NC_011565.1"/>
</dbReference>
<dbReference type="STRING" id="511995.CFPG_607"/>
<dbReference type="GO" id="GO:0003723">
    <property type="term" value="F:RNA binding"/>
    <property type="evidence" value="ECO:0007669"/>
    <property type="project" value="InterPro"/>
</dbReference>
<dbReference type="OrthoDB" id="9794400at2"/>
<organism evidence="4 5">
    <name type="scientific">Azobacteroides pseudotrichonymphae genomovar. CFP2</name>
    <dbReference type="NCBI Taxonomy" id="511995"/>
    <lineage>
        <taxon>Bacteria</taxon>
        <taxon>Pseudomonadati</taxon>
        <taxon>Bacteroidota</taxon>
        <taxon>Bacteroidia</taxon>
        <taxon>Bacteroidales</taxon>
        <taxon>Candidatus Azobacteroides</taxon>
    </lineage>
</organism>
<dbReference type="InterPro" id="IPR001537">
    <property type="entry name" value="SpoU_MeTrfase"/>
</dbReference>
<evidence type="ECO:0000313" key="4">
    <source>
        <dbReference type="EMBL" id="BAG83870.1"/>
    </source>
</evidence>
<dbReference type="PANTHER" id="PTHR46429">
    <property type="entry name" value="23S RRNA (GUANOSINE-2'-O-)-METHYLTRANSFERASE RLMB"/>
    <property type="match status" value="1"/>
</dbReference>
<dbReference type="GO" id="GO:0006396">
    <property type="term" value="P:RNA processing"/>
    <property type="evidence" value="ECO:0007669"/>
    <property type="project" value="InterPro"/>
</dbReference>
<keyword evidence="5" id="KW-1185">Reference proteome</keyword>
<dbReference type="Gene3D" id="3.30.1330.30">
    <property type="match status" value="1"/>
</dbReference>
<dbReference type="InterPro" id="IPR029026">
    <property type="entry name" value="tRNA_m1G_MTases_N"/>
</dbReference>
<dbReference type="SUPFAM" id="SSF55315">
    <property type="entry name" value="L30e-like"/>
    <property type="match status" value="1"/>
</dbReference>
<proteinExistence type="predicted"/>